<sequence>MKCSLLTLSTFIDGELASQRGAEVDAHLVGCARCSAGAATLRDEKKRVGQLARVTVDPGSAQLMLEQVGISIDSAVDSPVIPPPPAAPFDERRPWQAGTSSPALPWTPRRPERVAEGMAVSTVAPDVQPDLPLDGVRSTPPSWDRAPVEEPAVSPEVEAAAILPDPSGADAGLLEADEDWLNVEIQPESWEDDLAPPAAAPPPPAVATAPSAVAPTAPIDLVEPLEPPLPPAVSAPPHRPAPPRRVAPAAGPAALWARMRDAVAVRLALARSGEALEDSMQIVSGAPSRRGAPLPAPAHRSTPDIVAGIAATPPQAPPASPAEEVELQGFSGHKTSPAIVEPEPDMHDAPDVVADRRVRTPADVIAERDVAEPVDSAGWNAFAASSYPDADVPAGKPTSPPPRPLGRHSRAVAREQVPLSTRMMRALAAVAALARGGASTAVARGRQGVAGLSKTGPDNRLLAGVAGIGLIFVLALLFGRGSSHPVAPTANRPATSAAAPPRQSTPAQSSAAASASSAPAPSQVQTFGAGDTGFQVVRLRFGAQSAYYRVVFDLGGVSGAGQGTPKATVSFSTPTTVLVTFAGTVPAGSTGTPTLGKVISSVSLVSSSGNKTVYRFTLIRAATATAFYLVSPTRFVLDLH</sequence>
<organism evidence="3 4">
    <name type="scientific">Candidatus Aeolococcus gillhamiae</name>
    <dbReference type="NCBI Taxonomy" id="3127015"/>
    <lineage>
        <taxon>Bacteria</taxon>
        <taxon>Bacillati</taxon>
        <taxon>Candidatus Dormiibacterota</taxon>
        <taxon>Candidatus Dormibacteria</taxon>
        <taxon>Candidatus Aeolococcales</taxon>
        <taxon>Candidatus Aeolococcaceae</taxon>
        <taxon>Candidatus Aeolococcus</taxon>
    </lineage>
</organism>
<feature type="region of interest" description="Disordered" evidence="1">
    <location>
        <begin position="76"/>
        <end position="109"/>
    </location>
</feature>
<feature type="region of interest" description="Disordered" evidence="1">
    <location>
        <begin position="125"/>
        <end position="148"/>
    </location>
</feature>
<feature type="compositionally biased region" description="Pro residues" evidence="1">
    <location>
        <begin position="225"/>
        <end position="245"/>
    </location>
</feature>
<feature type="region of interest" description="Disordered" evidence="1">
    <location>
        <begin position="225"/>
        <end position="246"/>
    </location>
</feature>
<reference evidence="3 4" key="1">
    <citation type="journal article" date="2017" name="Nature">
        <title>Atmospheric trace gases support primary production in Antarctic desert surface soil.</title>
        <authorList>
            <person name="Ji M."/>
            <person name="Greening C."/>
            <person name="Vanwonterghem I."/>
            <person name="Carere C.R."/>
            <person name="Bay S.K."/>
            <person name="Steen J.A."/>
            <person name="Montgomery K."/>
            <person name="Lines T."/>
            <person name="Beardall J."/>
            <person name="van Dorst J."/>
            <person name="Snape I."/>
            <person name="Stott M.B."/>
            <person name="Hugenholtz P."/>
            <person name="Ferrari B.C."/>
        </authorList>
    </citation>
    <scope>NUCLEOTIDE SEQUENCE [LARGE SCALE GENOMIC DNA]</scope>
    <source>
        <strain evidence="3">RRmetagenome_bin12</strain>
    </source>
</reference>
<gene>
    <name evidence="3" type="ORF">DLM65_01885</name>
</gene>
<evidence type="ECO:0000313" key="4">
    <source>
        <dbReference type="Proteomes" id="UP000248724"/>
    </source>
</evidence>
<dbReference type="EMBL" id="QHBU01000035">
    <property type="protein sequence ID" value="PZR83446.1"/>
    <property type="molecule type" value="Genomic_DNA"/>
</dbReference>
<dbReference type="Pfam" id="PF13490">
    <property type="entry name" value="zf-HC2"/>
    <property type="match status" value="1"/>
</dbReference>
<accession>A0A2W5ZKP9</accession>
<proteinExistence type="predicted"/>
<evidence type="ECO:0000256" key="1">
    <source>
        <dbReference type="SAM" id="MobiDB-lite"/>
    </source>
</evidence>
<feature type="compositionally biased region" description="Low complexity" evidence="1">
    <location>
        <begin position="487"/>
        <end position="516"/>
    </location>
</feature>
<evidence type="ECO:0000313" key="3">
    <source>
        <dbReference type="EMBL" id="PZR83446.1"/>
    </source>
</evidence>
<comment type="caution">
    <text evidence="3">The sequence shown here is derived from an EMBL/GenBank/DDBJ whole genome shotgun (WGS) entry which is preliminary data.</text>
</comment>
<name>A0A2W5ZKP9_9BACT</name>
<dbReference type="Proteomes" id="UP000248724">
    <property type="component" value="Unassembled WGS sequence"/>
</dbReference>
<feature type="region of interest" description="Disordered" evidence="1">
    <location>
        <begin position="386"/>
        <end position="410"/>
    </location>
</feature>
<feature type="region of interest" description="Disordered" evidence="1">
    <location>
        <begin position="486"/>
        <end position="516"/>
    </location>
</feature>
<dbReference type="AlphaFoldDB" id="A0A2W5ZKP9"/>
<protein>
    <recommendedName>
        <fullName evidence="2">Putative zinc-finger domain-containing protein</fullName>
    </recommendedName>
</protein>
<feature type="domain" description="Putative zinc-finger" evidence="2">
    <location>
        <begin position="8"/>
        <end position="34"/>
    </location>
</feature>
<evidence type="ECO:0000259" key="2">
    <source>
        <dbReference type="Pfam" id="PF13490"/>
    </source>
</evidence>
<dbReference type="InterPro" id="IPR027383">
    <property type="entry name" value="Znf_put"/>
</dbReference>